<dbReference type="InterPro" id="IPR013783">
    <property type="entry name" value="Ig-like_fold"/>
</dbReference>
<evidence type="ECO:0000256" key="2">
    <source>
        <dbReference type="ARBA" id="ARBA00022737"/>
    </source>
</evidence>
<dbReference type="InterPro" id="IPR003599">
    <property type="entry name" value="Ig_sub"/>
</dbReference>
<dbReference type="Pfam" id="PF02494">
    <property type="entry name" value="HYR"/>
    <property type="match status" value="3"/>
</dbReference>
<feature type="domain" description="HYR" evidence="4">
    <location>
        <begin position="2098"/>
        <end position="2179"/>
    </location>
</feature>
<dbReference type="EMBL" id="FUWH01000002">
    <property type="protein sequence ID" value="SJZ53391.1"/>
    <property type="molecule type" value="Genomic_DNA"/>
</dbReference>
<dbReference type="InterPro" id="IPR026588">
    <property type="entry name" value="Choice_anch_A"/>
</dbReference>
<dbReference type="InterPro" id="IPR006558">
    <property type="entry name" value="LamG-like"/>
</dbReference>
<organism evidence="5 6">
    <name type="scientific">Sediminibacterium ginsengisoli</name>
    <dbReference type="NCBI Taxonomy" id="413434"/>
    <lineage>
        <taxon>Bacteria</taxon>
        <taxon>Pseudomonadati</taxon>
        <taxon>Bacteroidota</taxon>
        <taxon>Chitinophagia</taxon>
        <taxon>Chitinophagales</taxon>
        <taxon>Chitinophagaceae</taxon>
        <taxon>Sediminibacterium</taxon>
    </lineage>
</organism>
<evidence type="ECO:0000313" key="5">
    <source>
        <dbReference type="EMBL" id="SJZ53391.1"/>
    </source>
</evidence>
<protein>
    <submittedName>
        <fullName evidence="5">Choice-of-anchor A domain-containing protein</fullName>
    </submittedName>
</protein>
<dbReference type="SMART" id="SM00089">
    <property type="entry name" value="PKD"/>
    <property type="match status" value="4"/>
</dbReference>
<evidence type="ECO:0000259" key="4">
    <source>
        <dbReference type="PROSITE" id="PS50825"/>
    </source>
</evidence>
<dbReference type="PROSITE" id="PS50825">
    <property type="entry name" value="HYR"/>
    <property type="match status" value="2"/>
</dbReference>
<keyword evidence="1" id="KW-0732">Signal</keyword>
<dbReference type="Pfam" id="PF13385">
    <property type="entry name" value="Laminin_G_3"/>
    <property type="match status" value="3"/>
</dbReference>
<keyword evidence="2" id="KW-0677">Repeat</keyword>
<feature type="domain" description="HYR" evidence="4">
    <location>
        <begin position="2253"/>
        <end position="2334"/>
    </location>
</feature>
<dbReference type="InterPro" id="IPR013320">
    <property type="entry name" value="ConA-like_dom_sf"/>
</dbReference>
<dbReference type="NCBIfam" id="TIGR04215">
    <property type="entry name" value="choice_anch_A"/>
    <property type="match status" value="1"/>
</dbReference>
<dbReference type="InterPro" id="IPR026444">
    <property type="entry name" value="Secre_tail"/>
</dbReference>
<dbReference type="SMART" id="SM00560">
    <property type="entry name" value="LamGL"/>
    <property type="match status" value="3"/>
</dbReference>
<gene>
    <name evidence="5" type="ORF">SAMN04488132_102474</name>
</gene>
<keyword evidence="6" id="KW-1185">Reference proteome</keyword>
<dbReference type="SUPFAM" id="SSF49899">
    <property type="entry name" value="Concanavalin A-like lectins/glucanases"/>
    <property type="match status" value="3"/>
</dbReference>
<reference evidence="5 6" key="1">
    <citation type="submission" date="2017-02" db="EMBL/GenBank/DDBJ databases">
        <authorList>
            <person name="Peterson S.W."/>
        </authorList>
    </citation>
    <scope>NUCLEOTIDE SEQUENCE [LARGE SCALE GENOMIC DNA]</scope>
    <source>
        <strain evidence="5 6">DSM 22335</strain>
    </source>
</reference>
<sequence length="2979" mass="309632">MIFSASAAFSQTAGALNFDGQNDQVTIPNKPALNPSTAITIEAWIYPTNGSSSVQNVICKSSVDENSGYIFPRTDDGWMSYSFYLKINDEWQILSAPFPSLFQWHHVAATYDGSMMKLYIDGNLTASMAASGPVSANNNPLVMGQQPGYEEAFGGNVDEVRLWNRALTECEIRNNMLCELPVPQNGLVAYYQFNQGLLGGVLNTLFATLPDKSGNNNDGTLENFFLNGLTSNWVAGKATGTCTVFAAPAPVVGSNGPVLIAGSTLNLTASGGTSYSWTGPNGFTSNQQNPTIANAQISASGTYTVYVSRNGCTESATIDISIVAQAGGLHFDGVNDQVTVPHNASLNMTDAISLEALIYPTDKIRPRQDVMTKSTLTENTGYIFPRTDDGWDSFVFYLNIEGKGWQSLSAPYPDINKWHHVAATYDGSFMKVYLDGVLVASRQMTGKITTNTNAVVLGQQPGYDEYFTGKVDEARIWSRALTQCEISNNMLCELPASQIGLAAYYKFNQGLPAVANPGITSLTDASGNNNDGQLENFALNGATSNWLDGRASGTCNLVTPVLPEAGNNGPVVAVGSVLNLTASGGQSYSWTGPSGFTSTMQNPSIGNAQVSASGTYTVTVTSGGCSATAQTKVTVAVPAKGLNFDGIDDEISIPNNTSLNVSNAISVEAWIYPTNKTRLVQDVLAKSSRTNNTGYIFPRTDDGWDSFTFYLNITGQGWVSLTAPYAAVNQWNHVAATYDGTAMKIYLNGVLAGSRPMTGAITTNTNALRLGNQDGYEEFFAGNVDEIRVWNRALPVCEILNNMNCEVVPQQQTGLSAYYRFNQGYIGIDNTNITTSLSDETANNNSGTFINFALNGATSNWVVGKVSGNCSVFIPVIATIGSNGPVLPIGSTIQLSAGGGDTYMWTGPNGFASTLQNPSVINAQINATGNYLVAVTARNCTDTISKHITIRQLPTITAVGPVSFCPGGSVKLIATLSQTYQWYRNGTLIPGATQREYIATASGSYTVSVTDAGNFAATSAATSVLATDNLAPVPTVANLPVITGDYPLMIVTTPTATDNCAGTVAATTNSPLVYNIPGTYTIHWTYNDGNGNTITQDQTVVVTGTIADQTPPVISGVPANSTVNCGNIPAAVTPVVTDNMDPSPVVTFAETSTKGTNPAAASFYNYTITRKWTATDASGNVATATQVITVQDITAPVLSGVPANVTVSCGSIPAAATVTATDACDANPAVTLVETSTKGTNPAAASFYNYTITRKWTGKDASNNITVGTQVITVQDVTAPVLSGVPANVTVNCGAIPAAATVTATDACDANPVVTLAEVSTKGTNASAASYYNYTITRTWTGTDAANNTVTGTQVITVQDIAPPMISGVPANVTVICGSIPAPANVAAADACDANPVVTLVETSTKGTNATSAAYYNYTITRKWTAKDATGNTTSGTQVITVQDVAAPVLSGVPANAAVNCGSIPAAAAVTATDACDANPVIAFTEISTKGTNPSNISYYNYTITRKWKATDAAGNSSAEATQVITVTDNTAPVLTGVPANVTVNCGSVPAAPVVTATDACDPAPVVTLNTVTNGNTITRTWTAKDAAGNTVTATQVITVTGTAPVITGPTTGTTVTMNPVAPALDFNVFVRNGVYFGNGQSHGAVAMGGDLTLAGNYSVSNNNAGTFKVNNVPVTLVVGGKVIYQSGNNVNVNQNGYVKIGDATNSYVWYKDQNNAYSPIRITPGNNYNGSPRINMQANSQNLNVSATNNPVFQSNVIDFAAAFAQMQASSAGMSAMTDNANVTTPNGTAIPHTNMPNQVKITLAQGVNVLNINASDLNNVQNFTFNNQPDASRILIINVNAPGNFNWNVWNSGGVGDQNSSYILYNFYNTTALTVQGNGSITGTLFAPYASINKSSSQNITGQIIGQSFTHSSGTNTYNKFTGTITSGSTTVIGSNSNNQRYTTATSCTYLVNGNEFTPTATDNCGTPVLTYVLTGATTGTGTSLAGVALNKGTTTITWTATSALSSTYSFNVTVDDNVNPAAVTKNITVALDENGNAVITPQSVNNGSSDNCGIVTYALSKTNFTAANIGANTVTLTVMDAAGNTASATAVVTITDNTAPVINVPAAINKNNDNNVNGAVVNYTVTAADNSGAAPVLTYSKASGSVFPIGTTVVTVTAKDAAGNTSTATFNVVIKDVQAPVLNIPADITANYGSVINLGNATASDNAGISAQGITNNAPAVFPLGVTMVTWSVTDVNGNTTTAVQKVTVVDATPPVITVPAAISRNNDNNACGAVVTYTVTATDNSGIAPVLTYSKASGTSFPVGTTVVTVTAKDAANNTSTATFNVVVKDVQAPVITAPADITINSGANFNLGNAVVSDNCGINAQGARNNAPSTFPVGTTTVTWTVTDLSGNTATATQLVTVLSAKPVLVSPGNQAFCANQNGSKQFTIPALQQSSAIGISSTTYAITGATSRTGSGVNASGNFNNGTSTITWTVKDKNNNVSTCAITVVVTALPAAPAVTASTPDAFCSSVQLVAATQNNVSYQWVYNNNIVGEAQQLNLGSSDGEGTYTVYAINGGGCKSAGGTYSYNKQNLSGSYVIIGTKEVDLGQNNQVNGGSVGVTASNGIASFDKNTSVLSAGSFVKASRITKNATNVNILKSITSAATISLPAMIYNRASTKGLSGKDVAQNVTTTLNGNFSTVTLRKGSNVTLTGTIFGVITMEEGAQLRFTSTTVNIDQLKLANGPANGYSYVRFADNTNVLVSTQVSVGSNAIINPDGVKVTFYVGDTRCDEEKFTVKGADTRINANIYMPDGKLKISNTSSSNSSCIDYDSWWKWILSWFCGNVTQQSNVATPGDPNVYMTGMFIAYEVESTTPVIWNANNCGGNPVTSVNTAVTSATSEPEAIRPAGAETLKVTVMPNPTTTYFTLKLEGKSGLPVNIRVVDATGKLVDAKLNQNANSTLQIGHNYGNGMFYAEITQGTQRQVLKLIKLHP</sequence>
<evidence type="ECO:0000313" key="6">
    <source>
        <dbReference type="Proteomes" id="UP000190888"/>
    </source>
</evidence>
<dbReference type="PANTHER" id="PTHR24273">
    <property type="entry name" value="FI04643P-RELATED"/>
    <property type="match status" value="1"/>
</dbReference>
<dbReference type="InterPro" id="IPR022409">
    <property type="entry name" value="PKD/Chitinase_dom"/>
</dbReference>
<dbReference type="Gene3D" id="2.60.40.10">
    <property type="entry name" value="Immunoglobulins"/>
    <property type="match status" value="7"/>
</dbReference>
<dbReference type="Gene3D" id="2.60.120.200">
    <property type="match status" value="3"/>
</dbReference>
<dbReference type="SMART" id="SM00409">
    <property type="entry name" value="IG"/>
    <property type="match status" value="2"/>
</dbReference>
<dbReference type="Proteomes" id="UP000190888">
    <property type="component" value="Unassembled WGS sequence"/>
</dbReference>
<dbReference type="Pfam" id="PF18962">
    <property type="entry name" value="Por_Secre_tail"/>
    <property type="match status" value="1"/>
</dbReference>
<accession>A0A1T4LFJ0</accession>
<proteinExistence type="predicted"/>
<dbReference type="STRING" id="413434.SAMN04488132_102474"/>
<dbReference type="InterPro" id="IPR003410">
    <property type="entry name" value="HYR_dom"/>
</dbReference>
<dbReference type="PANTHER" id="PTHR24273:SF32">
    <property type="entry name" value="HYALIN"/>
    <property type="match status" value="1"/>
</dbReference>
<dbReference type="GO" id="GO:0004553">
    <property type="term" value="F:hydrolase activity, hydrolyzing O-glycosyl compounds"/>
    <property type="evidence" value="ECO:0007669"/>
    <property type="project" value="UniProtKB-ARBA"/>
</dbReference>
<evidence type="ECO:0000256" key="3">
    <source>
        <dbReference type="ARBA" id="ARBA00023157"/>
    </source>
</evidence>
<dbReference type="GO" id="GO:0005975">
    <property type="term" value="P:carbohydrate metabolic process"/>
    <property type="evidence" value="ECO:0007669"/>
    <property type="project" value="UniProtKB-ARBA"/>
</dbReference>
<evidence type="ECO:0000256" key="1">
    <source>
        <dbReference type="ARBA" id="ARBA00022729"/>
    </source>
</evidence>
<keyword evidence="3" id="KW-1015">Disulfide bond</keyword>
<name>A0A1T4LFJ0_9BACT</name>
<dbReference type="Pfam" id="PF20597">
    <property type="entry name" value="pAdhesive_15"/>
    <property type="match status" value="1"/>
</dbReference>